<dbReference type="PANTHER" id="PTHR10824:SF17">
    <property type="entry name" value="ACYL-COENZYME A THIOESTERASE 6"/>
    <property type="match status" value="1"/>
</dbReference>
<dbReference type="Proteomes" id="UP001529510">
    <property type="component" value="Unassembled WGS sequence"/>
</dbReference>
<evidence type="ECO:0000259" key="1">
    <source>
        <dbReference type="Pfam" id="PF08840"/>
    </source>
</evidence>
<evidence type="ECO:0000313" key="3">
    <source>
        <dbReference type="Proteomes" id="UP001529510"/>
    </source>
</evidence>
<dbReference type="InterPro" id="IPR014940">
    <property type="entry name" value="BAAT_C"/>
</dbReference>
<proteinExistence type="predicted"/>
<protein>
    <recommendedName>
        <fullName evidence="1">BAAT/Acyl-CoA thioester hydrolase C-terminal domain-containing protein</fullName>
    </recommendedName>
</protein>
<reference evidence="2 3" key="1">
    <citation type="submission" date="2024-05" db="EMBL/GenBank/DDBJ databases">
        <title>Genome sequencing and assembly of Indian major carp, Cirrhinus mrigala (Hamilton, 1822).</title>
        <authorList>
            <person name="Mohindra V."/>
            <person name="Chowdhury L.M."/>
            <person name="Lal K."/>
            <person name="Jena J.K."/>
        </authorList>
    </citation>
    <scope>NUCLEOTIDE SEQUENCE [LARGE SCALE GENOMIC DNA]</scope>
    <source>
        <strain evidence="2">CM1030</strain>
        <tissue evidence="2">Blood</tissue>
    </source>
</reference>
<sequence>SGDLALSMATFLPGISATVWINGCNANTLVPIYYKDIYVPPLMFDIKKAKMTPLGFMDIGDVTNDPIVIPIERAPGSFMFI</sequence>
<feature type="non-terminal residue" evidence="2">
    <location>
        <position position="1"/>
    </location>
</feature>
<dbReference type="EMBL" id="JAMKFB020000020">
    <property type="protein sequence ID" value="KAL0164649.1"/>
    <property type="molecule type" value="Genomic_DNA"/>
</dbReference>
<keyword evidence="3" id="KW-1185">Reference proteome</keyword>
<evidence type="ECO:0000313" key="2">
    <source>
        <dbReference type="EMBL" id="KAL0164649.1"/>
    </source>
</evidence>
<feature type="non-terminal residue" evidence="2">
    <location>
        <position position="81"/>
    </location>
</feature>
<gene>
    <name evidence="2" type="ORF">M9458_040402</name>
</gene>
<feature type="domain" description="BAAT/Acyl-CoA thioester hydrolase C-terminal" evidence="1">
    <location>
        <begin position="2"/>
        <end position="81"/>
    </location>
</feature>
<dbReference type="PANTHER" id="PTHR10824">
    <property type="entry name" value="ACYL-COENZYME A THIOESTERASE-RELATED"/>
    <property type="match status" value="1"/>
</dbReference>
<dbReference type="AlphaFoldDB" id="A0ABD0NS51"/>
<comment type="caution">
    <text evidence="2">The sequence shown here is derived from an EMBL/GenBank/DDBJ whole genome shotgun (WGS) entry which is preliminary data.</text>
</comment>
<dbReference type="Pfam" id="PF08840">
    <property type="entry name" value="BAAT_C"/>
    <property type="match status" value="1"/>
</dbReference>
<name>A0ABD0NS51_CIRMR</name>
<dbReference type="InterPro" id="IPR029058">
    <property type="entry name" value="AB_hydrolase_fold"/>
</dbReference>
<organism evidence="2 3">
    <name type="scientific">Cirrhinus mrigala</name>
    <name type="common">Mrigala</name>
    <dbReference type="NCBI Taxonomy" id="683832"/>
    <lineage>
        <taxon>Eukaryota</taxon>
        <taxon>Metazoa</taxon>
        <taxon>Chordata</taxon>
        <taxon>Craniata</taxon>
        <taxon>Vertebrata</taxon>
        <taxon>Euteleostomi</taxon>
        <taxon>Actinopterygii</taxon>
        <taxon>Neopterygii</taxon>
        <taxon>Teleostei</taxon>
        <taxon>Ostariophysi</taxon>
        <taxon>Cypriniformes</taxon>
        <taxon>Cyprinidae</taxon>
        <taxon>Labeoninae</taxon>
        <taxon>Labeonini</taxon>
        <taxon>Cirrhinus</taxon>
    </lineage>
</organism>
<dbReference type="Gene3D" id="3.40.50.1820">
    <property type="entry name" value="alpha/beta hydrolase"/>
    <property type="match status" value="1"/>
</dbReference>
<accession>A0ABD0NS51</accession>